<dbReference type="RefSeq" id="WP_008506026.1">
    <property type="nucleotide sequence ID" value="NZ_CM001403.1"/>
</dbReference>
<dbReference type="SUPFAM" id="SSF53474">
    <property type="entry name" value="alpha/beta-Hydrolases"/>
    <property type="match status" value="1"/>
</dbReference>
<evidence type="ECO:0000313" key="3">
    <source>
        <dbReference type="EMBL" id="EHQ26071.1"/>
    </source>
</evidence>
<dbReference type="InterPro" id="IPR000073">
    <property type="entry name" value="AB_hydrolase_1"/>
</dbReference>
<comment type="similarity">
    <text evidence="1">Belongs to the AB hydrolase superfamily.</text>
</comment>
<dbReference type="EMBL" id="CM001403">
    <property type="protein sequence ID" value="EHQ26071.1"/>
    <property type="molecule type" value="Genomic_DNA"/>
</dbReference>
<gene>
    <name evidence="3" type="ORF">Mucpa_1924</name>
</gene>
<keyword evidence="4" id="KW-1185">Reference proteome</keyword>
<dbReference type="Pfam" id="PF12697">
    <property type="entry name" value="Abhydrolase_6"/>
    <property type="match status" value="1"/>
</dbReference>
<name>H1YD14_9SPHI</name>
<proteinExistence type="inferred from homology"/>
<evidence type="ECO:0000259" key="2">
    <source>
        <dbReference type="Pfam" id="PF12697"/>
    </source>
</evidence>
<dbReference type="OrthoDB" id="9780932at2"/>
<dbReference type="PANTHER" id="PTHR43039">
    <property type="entry name" value="ESTERASE-RELATED"/>
    <property type="match status" value="1"/>
</dbReference>
<sequence length="266" mass="29327">MIDVIKRNNIRIFGEGSQPLIFAHGFGCDQNVWRHLVNSFQSQYKIILFDYVGAGKSDLSAYDSKKYASLDGYAQDVIDICEVLDLKDVVFVGHSVSCMVGVRAAILNPSYFSKLVFVTPSPCYINDGEYIGGLEETDLLDLLAVMDNNYLGWSGMIAPMVMANAERPELAEELNDNFCATDPGIAKEFARVTFLSDSREDLQKLTIPSFTLQCSDDILAPVTVGYYIQQNVLDNSLAILNATGHCPHLSAPEETISVIRSFLDAA</sequence>
<dbReference type="eggNOG" id="COG0596">
    <property type="taxonomic scope" value="Bacteria"/>
</dbReference>
<dbReference type="GO" id="GO:0016787">
    <property type="term" value="F:hydrolase activity"/>
    <property type="evidence" value="ECO:0007669"/>
    <property type="project" value="UniProtKB-KW"/>
</dbReference>
<dbReference type="Proteomes" id="UP000002774">
    <property type="component" value="Chromosome"/>
</dbReference>
<protein>
    <submittedName>
        <fullName evidence="3">Alpha/beta hydrolase fold containing protein</fullName>
    </submittedName>
</protein>
<evidence type="ECO:0000313" key="4">
    <source>
        <dbReference type="Proteomes" id="UP000002774"/>
    </source>
</evidence>
<dbReference type="InterPro" id="IPR029058">
    <property type="entry name" value="AB_hydrolase_fold"/>
</dbReference>
<dbReference type="HOGENOM" id="CLU_020336_30_0_10"/>
<organism evidence="3 4">
    <name type="scientific">Mucilaginibacter paludis DSM 18603</name>
    <dbReference type="NCBI Taxonomy" id="714943"/>
    <lineage>
        <taxon>Bacteria</taxon>
        <taxon>Pseudomonadati</taxon>
        <taxon>Bacteroidota</taxon>
        <taxon>Sphingobacteriia</taxon>
        <taxon>Sphingobacteriales</taxon>
        <taxon>Sphingobacteriaceae</taxon>
        <taxon>Mucilaginibacter</taxon>
    </lineage>
</organism>
<keyword evidence="3" id="KW-0378">Hydrolase</keyword>
<feature type="domain" description="AB hydrolase-1" evidence="2">
    <location>
        <begin position="20"/>
        <end position="256"/>
    </location>
</feature>
<dbReference type="AlphaFoldDB" id="H1YD14"/>
<dbReference type="Gene3D" id="3.40.50.1820">
    <property type="entry name" value="alpha/beta hydrolase"/>
    <property type="match status" value="1"/>
</dbReference>
<evidence type="ECO:0000256" key="1">
    <source>
        <dbReference type="ARBA" id="ARBA00008645"/>
    </source>
</evidence>
<reference evidence="3" key="1">
    <citation type="submission" date="2011-09" db="EMBL/GenBank/DDBJ databases">
        <title>The permanent draft genome of Mucilaginibacter paludis DSM 18603.</title>
        <authorList>
            <consortium name="US DOE Joint Genome Institute (JGI-PGF)"/>
            <person name="Lucas S."/>
            <person name="Han J."/>
            <person name="Lapidus A."/>
            <person name="Bruce D."/>
            <person name="Goodwin L."/>
            <person name="Pitluck S."/>
            <person name="Peters L."/>
            <person name="Kyrpides N."/>
            <person name="Mavromatis K."/>
            <person name="Ivanova N."/>
            <person name="Mikhailova N."/>
            <person name="Held B."/>
            <person name="Detter J.C."/>
            <person name="Tapia R."/>
            <person name="Han C."/>
            <person name="Land M."/>
            <person name="Hauser L."/>
            <person name="Markowitz V."/>
            <person name="Cheng J.-F."/>
            <person name="Hugenholtz P."/>
            <person name="Woyke T."/>
            <person name="Wu D."/>
            <person name="Tindall B."/>
            <person name="Brambilla E."/>
            <person name="Klenk H.-P."/>
            <person name="Eisen J.A."/>
        </authorList>
    </citation>
    <scope>NUCLEOTIDE SEQUENCE [LARGE SCALE GENOMIC DNA]</scope>
    <source>
        <strain evidence="3">DSM 18603</strain>
    </source>
</reference>
<accession>H1YD14</accession>
<dbReference type="STRING" id="714943.Mucpa_1924"/>